<reference evidence="2 3" key="1">
    <citation type="submission" date="2008-07" db="EMBL/GenBank/DDBJ databases">
        <authorList>
            <person name="El-Sayed N."/>
            <person name="Caler E."/>
            <person name="Inman J."/>
            <person name="Amedeo P."/>
            <person name="Hass B."/>
            <person name="Wortman J."/>
        </authorList>
    </citation>
    <scope>NUCLEOTIDE SEQUENCE [LARGE SCALE GENOMIC DNA]</scope>
    <source>
        <strain evidence="3">ATCC 50983 / TXsc</strain>
    </source>
</reference>
<evidence type="ECO:0000313" key="2">
    <source>
        <dbReference type="EMBL" id="EEQ99672.1"/>
    </source>
</evidence>
<dbReference type="AlphaFoldDB" id="C5LUD9"/>
<sequence>MPLLFGPWGNSDKVGSSNVASVPGRPDGLFLLGLLDDLVEDAMWQPKYSHVELGPSMTAHSSGGATAPREAGGPDKQRLAASFGEGTSFSLFVDVERVNSNRLLSF</sequence>
<dbReference type="InParanoid" id="C5LUD9"/>
<organism evidence="3">
    <name type="scientific">Perkinsus marinus (strain ATCC 50983 / TXsc)</name>
    <dbReference type="NCBI Taxonomy" id="423536"/>
    <lineage>
        <taxon>Eukaryota</taxon>
        <taxon>Sar</taxon>
        <taxon>Alveolata</taxon>
        <taxon>Perkinsozoa</taxon>
        <taxon>Perkinsea</taxon>
        <taxon>Perkinsida</taxon>
        <taxon>Perkinsidae</taxon>
        <taxon>Perkinsus</taxon>
    </lineage>
</organism>
<evidence type="ECO:0000256" key="1">
    <source>
        <dbReference type="SAM" id="MobiDB-lite"/>
    </source>
</evidence>
<evidence type="ECO:0000313" key="3">
    <source>
        <dbReference type="Proteomes" id="UP000007800"/>
    </source>
</evidence>
<protein>
    <submittedName>
        <fullName evidence="2">Uncharacterized protein</fullName>
    </submittedName>
</protein>
<gene>
    <name evidence="2" type="ORF">Pmar_PMAR010936</name>
</gene>
<proteinExistence type="predicted"/>
<dbReference type="Proteomes" id="UP000007800">
    <property type="component" value="Unassembled WGS sequence"/>
</dbReference>
<keyword evidence="3" id="KW-1185">Reference proteome</keyword>
<dbReference type="EMBL" id="GG685476">
    <property type="protein sequence ID" value="EEQ99672.1"/>
    <property type="molecule type" value="Genomic_DNA"/>
</dbReference>
<name>C5LUD9_PERM5</name>
<feature type="region of interest" description="Disordered" evidence="1">
    <location>
        <begin position="55"/>
        <end position="76"/>
    </location>
</feature>
<dbReference type="RefSeq" id="XP_002766955.1">
    <property type="nucleotide sequence ID" value="XM_002766909.1"/>
</dbReference>
<dbReference type="GeneID" id="9051512"/>
<accession>C5LUD9</accession>